<evidence type="ECO:0000313" key="1">
    <source>
        <dbReference type="EMBL" id="CAJ2666336.1"/>
    </source>
</evidence>
<proteinExistence type="predicted"/>
<dbReference type="EMBL" id="CASHSV030000513">
    <property type="protein sequence ID" value="CAJ2666336.1"/>
    <property type="molecule type" value="Genomic_DNA"/>
</dbReference>
<comment type="caution">
    <text evidence="1">The sequence shown here is derived from an EMBL/GenBank/DDBJ whole genome shotgun (WGS) entry which is preliminary data.</text>
</comment>
<organism evidence="1 2">
    <name type="scientific">Trifolium pratense</name>
    <name type="common">Red clover</name>
    <dbReference type="NCBI Taxonomy" id="57577"/>
    <lineage>
        <taxon>Eukaryota</taxon>
        <taxon>Viridiplantae</taxon>
        <taxon>Streptophyta</taxon>
        <taxon>Embryophyta</taxon>
        <taxon>Tracheophyta</taxon>
        <taxon>Spermatophyta</taxon>
        <taxon>Magnoliopsida</taxon>
        <taxon>eudicotyledons</taxon>
        <taxon>Gunneridae</taxon>
        <taxon>Pentapetalae</taxon>
        <taxon>rosids</taxon>
        <taxon>fabids</taxon>
        <taxon>Fabales</taxon>
        <taxon>Fabaceae</taxon>
        <taxon>Papilionoideae</taxon>
        <taxon>50 kb inversion clade</taxon>
        <taxon>NPAAA clade</taxon>
        <taxon>Hologalegina</taxon>
        <taxon>IRL clade</taxon>
        <taxon>Trifolieae</taxon>
        <taxon>Trifolium</taxon>
    </lineage>
</organism>
<sequence>MAALNQIDPSSPYYLHSSDQPGQVLVTQPLNGDNYATWSRAITMALEAKNKLGFIDGSLVKPEPNNANFAFWVRCNSMVQSWLIHSTIPTIANSILWINSARDIWLDLLARFTQKNAPRIFEIRRAIANLSQGTKSISTYYTELKAYKDELNSYQTLPACVCGDVPNFNEVYTTEHLMDFLQGLSDSYTSVRSQILLMDPLPSVPKAYSLLLQEERQRSISDSRSVSIDQSAMSVQQSNSLQEASSKPHYYCSICKLDGHSDSRCYSKIGYPSWWKHNIGSNKPRRGSSSRDGRGTRPSASPARSNAAVVPSPDTQSSSSLTPT</sequence>
<dbReference type="Proteomes" id="UP001177021">
    <property type="component" value="Unassembled WGS sequence"/>
</dbReference>
<reference evidence="1" key="1">
    <citation type="submission" date="2023-10" db="EMBL/GenBank/DDBJ databases">
        <authorList>
            <person name="Rodriguez Cubillos JULIANA M."/>
            <person name="De Vega J."/>
        </authorList>
    </citation>
    <scope>NUCLEOTIDE SEQUENCE</scope>
</reference>
<evidence type="ECO:0000313" key="2">
    <source>
        <dbReference type="Proteomes" id="UP001177021"/>
    </source>
</evidence>
<keyword evidence="2" id="KW-1185">Reference proteome</keyword>
<accession>A0ACB0LAS0</accession>
<gene>
    <name evidence="1" type="ORF">MILVUS5_LOCUS31143</name>
</gene>
<name>A0ACB0LAS0_TRIPR</name>
<protein>
    <submittedName>
        <fullName evidence="1">Uncharacterized protein</fullName>
    </submittedName>
</protein>